<dbReference type="AlphaFoldDB" id="A0A1I8F1E0"/>
<dbReference type="STRING" id="6293.A0A1I8F1E0"/>
<reference evidence="2" key="1">
    <citation type="submission" date="2016-11" db="UniProtKB">
        <authorList>
            <consortium name="WormBaseParasite"/>
        </authorList>
    </citation>
    <scope>IDENTIFICATION</scope>
    <source>
        <strain evidence="2">pt0022</strain>
    </source>
</reference>
<protein>
    <recommendedName>
        <fullName evidence="1">EB domain-containing protein</fullName>
    </recommendedName>
</protein>
<accession>A0A1I8F1E0</accession>
<sequence length="183" mass="20133">MFVNVQILYNVEKTPIAITEVVFAFAESCSYLCIISPKSFTLLPYPMNGHQYWNQSCIPTFSRTLISPIKTCKISADCTAGAKCIANRCHCPAGEIFTEGRCQMVFAEPGESCFNGETCISNYVCINGSCLCPDGEVSKDGNCITEDTEIKKYTSYQGKFPLPFNSSSPRSTVVLLFFLGLCT</sequence>
<organism evidence="2">
    <name type="scientific">Wuchereria bancrofti</name>
    <dbReference type="NCBI Taxonomy" id="6293"/>
    <lineage>
        <taxon>Eukaryota</taxon>
        <taxon>Metazoa</taxon>
        <taxon>Ecdysozoa</taxon>
        <taxon>Nematoda</taxon>
        <taxon>Chromadorea</taxon>
        <taxon>Rhabditida</taxon>
        <taxon>Spirurina</taxon>
        <taxon>Spiruromorpha</taxon>
        <taxon>Filarioidea</taxon>
        <taxon>Onchocercidae</taxon>
        <taxon>Wuchereria</taxon>
    </lineage>
</organism>
<name>A0A1I8F1E0_WUCBA</name>
<feature type="domain" description="EB" evidence="1">
    <location>
        <begin position="48"/>
        <end position="102"/>
    </location>
</feature>
<evidence type="ECO:0000259" key="1">
    <source>
        <dbReference type="Pfam" id="PF01683"/>
    </source>
</evidence>
<dbReference type="WBParaSite" id="maker-PairedContig_955-snap-gene-0.2-mRNA-1">
    <property type="protein sequence ID" value="maker-PairedContig_955-snap-gene-0.2-mRNA-1"/>
    <property type="gene ID" value="maker-PairedContig_955-snap-gene-0.2"/>
</dbReference>
<dbReference type="InterPro" id="IPR006149">
    <property type="entry name" value="EB_dom"/>
</dbReference>
<evidence type="ECO:0000313" key="2">
    <source>
        <dbReference type="WBParaSite" id="maker-PairedContig_955-snap-gene-0.2-mRNA-1"/>
    </source>
</evidence>
<proteinExistence type="predicted"/>
<dbReference type="Pfam" id="PF01683">
    <property type="entry name" value="EB"/>
    <property type="match status" value="1"/>
</dbReference>